<dbReference type="AlphaFoldDB" id="A0A315EFZ7"/>
<sequence length="828" mass="87244">MADIGSLVIKLAADTAEFQADLGRSARLLDKHASDMKTSLQQVAGVARTAFAVVIGTTSVAALRDFVTQTLETSAALQGLAEQTGASATALSGFAPVATISGTAMDAIGGSLAKLSKGLAGVDDETAGATKALQFLGIRAKDASGNLRDPAEVMNDVALKLSEFEDGAGKTALAMELFGKSGASMLPFLKDLAENQDLNIRLTAQQIEEADNASKALARMKAETGFVAQTLVTAAIPSMTVLAQELKQVLFGTDDAVGGIQRLRTDGSLTTWAQNTAYAIAVVIDALRGIGQTIKSVIGSFQVVWADIELAGTFLAGGEGLNPFSEENRARLKAALDKRNAIVAQANQNYVELWDMPLLADAVTKSFDDIRKGTDASNSETTAPAPRKRLNYSTATTAVTATAMAGIDSELKRLQSLVDAESGILKDRQRIIDLYENQGYLSFKEASDARLAAQQDFTQKLSALSSDEEAVLRKGLDSVAKTSQDKLKLQDKLLEIALKRQKLERDAQQSDLERQIRLPGEYLKDLQEQASRGQAQLRASEEQIKTLRETGAISELDSLRRLGEARQESANQLATLAEQARALADAAPGNEKLAEALRKIEEAARLAADGAQLLTQRAKELSDPEAGFAKGMRAVAEEAEQIGKQMEAATIRAFNGMTDALVGFVMTGKLDFRSLANSIISDLIRIQIQRAITLPLAKAMSSFFGFADGGVMTSEGPLPLRGYASGGIANSPQLAVFGEGSRPEAYVPLPDGRTIPVTMSGGAAGAAAGAMGAGHVFNISVNVSDAGAAARGDSAGGRDLGQAVANAVRQELLAQKRAGGLLDSRRAL</sequence>
<dbReference type="Proteomes" id="UP000250790">
    <property type="component" value="Unassembled WGS sequence"/>
</dbReference>
<comment type="caution">
    <text evidence="3">The sequence shown here is derived from an EMBL/GenBank/DDBJ whole genome shotgun (WGS) entry which is preliminary data.</text>
</comment>
<feature type="coiled-coil region" evidence="1">
    <location>
        <begin position="486"/>
        <end position="579"/>
    </location>
</feature>
<name>A0A315EFZ7_9BURK</name>
<keyword evidence="4" id="KW-1185">Reference proteome</keyword>
<proteinExistence type="predicted"/>
<keyword evidence="1" id="KW-0175">Coiled coil</keyword>
<evidence type="ECO:0000313" key="3">
    <source>
        <dbReference type="EMBL" id="PUE55748.1"/>
    </source>
</evidence>
<dbReference type="RefSeq" id="WP_108311738.1">
    <property type="nucleotide sequence ID" value="NZ_NESN01000001.1"/>
</dbReference>
<gene>
    <name evidence="3" type="ORF">B9Z37_04210</name>
</gene>
<organism evidence="3 4">
    <name type="scientific">Limnohabitans parvus II-B4</name>
    <dbReference type="NCBI Taxonomy" id="1293052"/>
    <lineage>
        <taxon>Bacteria</taxon>
        <taxon>Pseudomonadati</taxon>
        <taxon>Pseudomonadota</taxon>
        <taxon>Betaproteobacteria</taxon>
        <taxon>Burkholderiales</taxon>
        <taxon>Comamonadaceae</taxon>
        <taxon>Limnohabitans</taxon>
    </lineage>
</organism>
<dbReference type="InterPro" id="IPR006431">
    <property type="entry name" value="Phage_tape_meas_C"/>
</dbReference>
<dbReference type="OrthoDB" id="363355at2"/>
<protein>
    <recommendedName>
        <fullName evidence="2">Bacteriophage tail tape measure C-terminal domain-containing protein</fullName>
    </recommendedName>
</protein>
<reference evidence="3 4" key="1">
    <citation type="submission" date="2017-04" db="EMBL/GenBank/DDBJ databases">
        <title>Unexpected and diverse lifestyles within the genus Limnohabitans.</title>
        <authorList>
            <person name="Kasalicky V."/>
            <person name="Mehrshad M."/>
            <person name="Andrei S.-A."/>
            <person name="Salcher M."/>
            <person name="Kratochvilova H."/>
            <person name="Simek K."/>
            <person name="Ghai R."/>
        </authorList>
    </citation>
    <scope>NUCLEOTIDE SEQUENCE [LARGE SCALE GENOMIC DNA]</scope>
    <source>
        <strain evidence="3 4">II-B4</strain>
    </source>
</reference>
<evidence type="ECO:0000313" key="4">
    <source>
        <dbReference type="Proteomes" id="UP000250790"/>
    </source>
</evidence>
<dbReference type="Pfam" id="PF09718">
    <property type="entry name" value="Tape_meas_lam_C"/>
    <property type="match status" value="1"/>
</dbReference>
<accession>A0A315EFZ7</accession>
<evidence type="ECO:0000256" key="1">
    <source>
        <dbReference type="SAM" id="Coils"/>
    </source>
</evidence>
<feature type="domain" description="Bacteriophage tail tape measure C-terminal" evidence="2">
    <location>
        <begin position="625"/>
        <end position="697"/>
    </location>
</feature>
<evidence type="ECO:0000259" key="2">
    <source>
        <dbReference type="Pfam" id="PF09718"/>
    </source>
</evidence>
<dbReference type="EMBL" id="NESN01000001">
    <property type="protein sequence ID" value="PUE55748.1"/>
    <property type="molecule type" value="Genomic_DNA"/>
</dbReference>